<feature type="compositionally biased region" description="Low complexity" evidence="6">
    <location>
        <begin position="19"/>
        <end position="33"/>
    </location>
</feature>
<dbReference type="InterPro" id="IPR014030">
    <property type="entry name" value="Ketoacyl_synth_N"/>
</dbReference>
<dbReference type="InterPro" id="IPR001227">
    <property type="entry name" value="Ac_transferase_dom_sf"/>
</dbReference>
<evidence type="ECO:0000313" key="10">
    <source>
        <dbReference type="EMBL" id="RGA03026.1"/>
    </source>
</evidence>
<dbReference type="InterPro" id="IPR050091">
    <property type="entry name" value="PKS_NRPS_Biosynth_Enz"/>
</dbReference>
<evidence type="ECO:0000259" key="9">
    <source>
        <dbReference type="PROSITE" id="PS52019"/>
    </source>
</evidence>
<feature type="active site" description="Proton donor; for dehydratase activity" evidence="5">
    <location>
        <position position="688"/>
    </location>
</feature>
<organism evidence="10 11">
    <name type="scientific">Microbispora triticiradicis</name>
    <dbReference type="NCBI Taxonomy" id="2200763"/>
    <lineage>
        <taxon>Bacteria</taxon>
        <taxon>Bacillati</taxon>
        <taxon>Actinomycetota</taxon>
        <taxon>Actinomycetes</taxon>
        <taxon>Streptosporangiales</taxon>
        <taxon>Streptosporangiaceae</taxon>
        <taxon>Microbispora</taxon>
    </lineage>
</organism>
<dbReference type="SMART" id="SM00825">
    <property type="entry name" value="PKS_KS"/>
    <property type="match status" value="1"/>
</dbReference>
<keyword evidence="3" id="KW-0808">Transferase</keyword>
<evidence type="ECO:0000259" key="8">
    <source>
        <dbReference type="PROSITE" id="PS52004"/>
    </source>
</evidence>
<feature type="region of interest" description="Disordered" evidence="6">
    <location>
        <begin position="1"/>
        <end position="41"/>
    </location>
</feature>
<dbReference type="PROSITE" id="PS50075">
    <property type="entry name" value="CARRIER"/>
    <property type="match status" value="1"/>
</dbReference>
<dbReference type="InterPro" id="IPR036736">
    <property type="entry name" value="ACP-like_sf"/>
</dbReference>
<dbReference type="Pfam" id="PF00698">
    <property type="entry name" value="Acyl_transf_1"/>
    <property type="match status" value="1"/>
</dbReference>
<dbReference type="Proteomes" id="UP000262538">
    <property type="component" value="Unassembled WGS sequence"/>
</dbReference>
<dbReference type="SUPFAM" id="SSF51735">
    <property type="entry name" value="NAD(P)-binding Rossmann-fold domains"/>
    <property type="match status" value="2"/>
</dbReference>
<gene>
    <name evidence="10" type="ORF">DI270_021235</name>
</gene>
<dbReference type="InterPro" id="IPR020807">
    <property type="entry name" value="PKS_DH"/>
</dbReference>
<dbReference type="SMART" id="SM00827">
    <property type="entry name" value="PKS_AT"/>
    <property type="match status" value="1"/>
</dbReference>
<evidence type="ECO:0000256" key="6">
    <source>
        <dbReference type="SAM" id="MobiDB-lite"/>
    </source>
</evidence>
<dbReference type="SMART" id="SM00822">
    <property type="entry name" value="PKS_KR"/>
    <property type="match status" value="1"/>
</dbReference>
<evidence type="ECO:0000313" key="11">
    <source>
        <dbReference type="Proteomes" id="UP000262538"/>
    </source>
</evidence>
<dbReference type="InterPro" id="IPR020841">
    <property type="entry name" value="PKS_Beta-ketoAc_synthase_dom"/>
</dbReference>
<evidence type="ECO:0000256" key="2">
    <source>
        <dbReference type="ARBA" id="ARBA00022553"/>
    </source>
</evidence>
<dbReference type="PROSITE" id="PS52019">
    <property type="entry name" value="PKS_MFAS_DH"/>
    <property type="match status" value="1"/>
</dbReference>
<dbReference type="Gene3D" id="3.40.47.10">
    <property type="match status" value="1"/>
</dbReference>
<dbReference type="InterPro" id="IPR020806">
    <property type="entry name" value="PKS_PP-bd"/>
</dbReference>
<accession>A0ABX9LGD0</accession>
<feature type="non-terminal residue" evidence="10">
    <location>
        <position position="1567"/>
    </location>
</feature>
<keyword evidence="2" id="KW-0597">Phosphoprotein</keyword>
<reference evidence="10 11" key="1">
    <citation type="submission" date="2018-08" db="EMBL/GenBank/DDBJ databases">
        <title>Microbispora. triticiradicis sp. nov., a novel actinomycete isolated from the root of wheat (Triticum aestivum L.)).</title>
        <authorList>
            <person name="Han C."/>
        </authorList>
    </citation>
    <scope>NUCLEOTIDE SEQUENCE [LARGE SCALE GENOMIC DNA]</scope>
    <source>
        <strain evidence="10 11">NEAU-HRDPA2-9</strain>
    </source>
</reference>
<feature type="region of interest" description="C-terminal hotdog fold" evidence="5">
    <location>
        <begin position="625"/>
        <end position="769"/>
    </location>
</feature>
<dbReference type="InterPro" id="IPR006162">
    <property type="entry name" value="Ppantetheine_attach_site"/>
</dbReference>
<dbReference type="InterPro" id="IPR013968">
    <property type="entry name" value="PKS_KR"/>
</dbReference>
<dbReference type="PROSITE" id="PS00606">
    <property type="entry name" value="KS3_1"/>
    <property type="match status" value="1"/>
</dbReference>
<dbReference type="SUPFAM" id="SSF53901">
    <property type="entry name" value="Thiolase-like"/>
    <property type="match status" value="1"/>
</dbReference>
<dbReference type="Gene3D" id="3.40.50.720">
    <property type="entry name" value="NAD(P)-binding Rossmann-like Domain"/>
    <property type="match status" value="1"/>
</dbReference>
<name>A0ABX9LGD0_9ACTN</name>
<feature type="compositionally biased region" description="Basic and acidic residues" evidence="6">
    <location>
        <begin position="965"/>
        <end position="975"/>
    </location>
</feature>
<feature type="region of interest" description="Disordered" evidence="6">
    <location>
        <begin position="963"/>
        <end position="997"/>
    </location>
</feature>
<dbReference type="PROSITE" id="PS52004">
    <property type="entry name" value="KS3_2"/>
    <property type="match status" value="1"/>
</dbReference>
<dbReference type="Gene3D" id="3.30.70.3290">
    <property type="match status" value="1"/>
</dbReference>
<comment type="caution">
    <text evidence="10">The sequence shown here is derived from an EMBL/GenBank/DDBJ whole genome shotgun (WGS) entry which is preliminary data.</text>
</comment>
<dbReference type="Pfam" id="PF00550">
    <property type="entry name" value="PP-binding"/>
    <property type="match status" value="1"/>
</dbReference>
<dbReference type="SMART" id="SM01294">
    <property type="entry name" value="PKS_PP_betabranch"/>
    <property type="match status" value="1"/>
</dbReference>
<feature type="domain" description="PKS/mFAS DH" evidence="9">
    <location>
        <begin position="483"/>
        <end position="769"/>
    </location>
</feature>
<evidence type="ECO:0000259" key="7">
    <source>
        <dbReference type="PROSITE" id="PS50075"/>
    </source>
</evidence>
<evidence type="ECO:0000256" key="3">
    <source>
        <dbReference type="ARBA" id="ARBA00022679"/>
    </source>
</evidence>
<dbReference type="InterPro" id="IPR055123">
    <property type="entry name" value="SpnB-like_Rossmann"/>
</dbReference>
<dbReference type="InterPro" id="IPR016035">
    <property type="entry name" value="Acyl_Trfase/lysoPLipase"/>
</dbReference>
<dbReference type="EMBL" id="QFZU02000099">
    <property type="protein sequence ID" value="RGA03026.1"/>
    <property type="molecule type" value="Genomic_DNA"/>
</dbReference>
<dbReference type="CDD" id="cd00833">
    <property type="entry name" value="PKS"/>
    <property type="match status" value="1"/>
</dbReference>
<dbReference type="InterPro" id="IPR042104">
    <property type="entry name" value="PKS_dehydratase_sf"/>
</dbReference>
<feature type="non-terminal residue" evidence="10">
    <location>
        <position position="1"/>
    </location>
</feature>
<dbReference type="SUPFAM" id="SSF52151">
    <property type="entry name" value="FabD/lysophospholipase-like"/>
    <property type="match status" value="1"/>
</dbReference>
<feature type="region of interest" description="N-terminal hotdog fold" evidence="5">
    <location>
        <begin position="483"/>
        <end position="604"/>
    </location>
</feature>
<feature type="active site" description="Proton acceptor; for dehydratase activity" evidence="5">
    <location>
        <position position="514"/>
    </location>
</feature>
<sequence length="1567" mass="162743">TLGQPPATGDDPSPDQDDTTTTAATTTAATTTAGPPAEEGVPLLLSGTDAAALRRQAAALAGHLHDHPELHLRDVSATLTSRARLPYGAAVLGDHAAALRALARGEVHDAVVTGERIGGRTVFVFPGQGSQWPEMARALLDADPVFRAGIDACAEAFAEHTDWSLHDVLRGAQGAPSLDRVDVVQPVLFAVMVSLAAMWRAAGVTPDAVVGHSQGEIAAAYVAGALSLSDASRLVTLRSKAIARIAGDGGMVSVALGAAEAAELAARWEGAVEVAVRNGPRSTVVAGDAAALAELLARCEDDGVRARRIPVDYASHTRYVEPLREELLRTFAGLRPRPAEIAFHSAVTGDVLDTTTLDAGYWFRNLRETVRFDAALGGLADSGHRRFVEISPHPVLTVAVEETFAERGITCLAAGTLRRGEGGPGAFRRALAVAHLAGVPVAWPREGTPVDLPTYRFSGERYWLTPSAGPAQASRLGLAAARHPLLGAMVTLADGGAVLTGQIDLAAQGWLADHRVLGTALLPGTAFAELAAHAGRLTGTPEVRELTVEAPLTLDADRPAQVQVLVAAPGADGRRGIEVHARAGDDRPWTRHASGTLAEAGETPNLRDPQATPGGELPAWPPAGTEAVDVSDVYDRLYRLGYDYGPAFQGLTAVWRHGDTVYAELSSPSDADPSGSAQDFPLHPALLDAALHPVVAGLAGLADPGAGAPLLPFAFEGLRLTGRAGRTVRARVEPLGGSRFRYLFADEDGQTIGTIESLAFRPAAREDLAGVRPTAEAYGLVWEPVTDLGPAPRRVGVLEGFGATGDLLDLGNLRDLGGPDDAEVVTGADAAALTRAEVVLVPVGGPRPAAVPEGSSAGLAGRAHARTAAVLTLLQQWAADPALDGIRLTVVADGRDLASAPLRGLVRTAAAEHPGRFALAVVDSPAPVALLAAGHGEREVAVRDGVLLAPRLAVRDLAAPVTEPQYEHGHGHGDEDGADPGAELISDGPGLGTGGTEVATAGAGLTTNGTELTTNGTVLITGGTGTLGALVARRLAAAAHPPHLLLVSRSGPDAPGAEALARDLREAGAEVTLVACDVADRDALAEVLDAVPAGRPLRGVVHTAGVLADATLTELDARALAAVLRPKLDAAWHLHELTAELPLERFVLFSSAVAALGVPGQANYAAANAFLDALAEHRAGLGLPATSVAWGVWEEASAMTGHLDDAGRARLARYGVGTLSTAVALDVLDRVREPYTVVSPLDDAVLREEAAAGRLPALFSSLVVFPSRVRRAAEGAWARRVLSGRPHERLNLVTRLVREQAASVLGHDDPAEVPGDRPLKELGFDSLTSVELRNRLNALTGLTLPATIVFEFPTVAALAGHLLGLITVEERTATAVAVRAADDDPVVIVGMGCRFPGGVASPEDLWEVVASGADVTGDFPDDRGWDLDALYHPDPDHRGTAYTRRGGFLHDAGEFDPAFFGMSPREALATDPQQRLLLQVSWEALERAGIDPLSLRDSDTGVFIGAMYDDYGSRLRVVPEELEGLLLAGNESSVASGRIAYVLGSRGPALTVDTACSSSLVALDLAV</sequence>
<dbReference type="InterPro" id="IPR049552">
    <property type="entry name" value="PKS_DH_N"/>
</dbReference>
<keyword evidence="4" id="KW-0012">Acyltransferase</keyword>
<dbReference type="InterPro" id="IPR049900">
    <property type="entry name" value="PKS_mFAS_DH"/>
</dbReference>
<evidence type="ECO:0000256" key="1">
    <source>
        <dbReference type="ARBA" id="ARBA00022450"/>
    </source>
</evidence>
<feature type="region of interest" description="Disordered" evidence="6">
    <location>
        <begin position="586"/>
        <end position="624"/>
    </location>
</feature>
<evidence type="ECO:0000256" key="5">
    <source>
        <dbReference type="PROSITE-ProRule" id="PRU01363"/>
    </source>
</evidence>
<proteinExistence type="predicted"/>
<feature type="domain" description="Carrier" evidence="7">
    <location>
        <begin position="1291"/>
        <end position="1366"/>
    </location>
</feature>
<dbReference type="SUPFAM" id="SSF55048">
    <property type="entry name" value="Probable ACP-binding domain of malonyl-CoA ACP transacylase"/>
    <property type="match status" value="1"/>
</dbReference>
<dbReference type="Gene3D" id="1.10.1200.10">
    <property type="entry name" value="ACP-like"/>
    <property type="match status" value="1"/>
</dbReference>
<dbReference type="Pfam" id="PF21089">
    <property type="entry name" value="PKS_DH_N"/>
    <property type="match status" value="1"/>
</dbReference>
<keyword evidence="11" id="KW-1185">Reference proteome</keyword>
<dbReference type="InterPro" id="IPR014043">
    <property type="entry name" value="Acyl_transferase_dom"/>
</dbReference>
<evidence type="ECO:0000256" key="4">
    <source>
        <dbReference type="ARBA" id="ARBA00023315"/>
    </source>
</evidence>
<dbReference type="CDD" id="cd08956">
    <property type="entry name" value="KR_3_FAS_SDR_x"/>
    <property type="match status" value="1"/>
</dbReference>
<dbReference type="Gene3D" id="3.10.129.110">
    <property type="entry name" value="Polyketide synthase dehydratase"/>
    <property type="match status" value="1"/>
</dbReference>
<protein>
    <submittedName>
        <fullName evidence="10">SDR family NAD(P)-dependent oxidoreductase</fullName>
    </submittedName>
</protein>
<dbReference type="InterPro" id="IPR018201">
    <property type="entry name" value="Ketoacyl_synth_AS"/>
</dbReference>
<feature type="domain" description="Ketosynthase family 3 (KS3)" evidence="8">
    <location>
        <begin position="1383"/>
        <end position="1567"/>
    </location>
</feature>
<dbReference type="InterPro" id="IPR057326">
    <property type="entry name" value="KR_dom"/>
</dbReference>
<dbReference type="RefSeq" id="WP_117408165.1">
    <property type="nucleotide sequence ID" value="NZ_QFZU02000099.1"/>
</dbReference>
<dbReference type="SMART" id="SM00826">
    <property type="entry name" value="PKS_DH"/>
    <property type="match status" value="1"/>
</dbReference>
<dbReference type="InterPro" id="IPR036291">
    <property type="entry name" value="NAD(P)-bd_dom_sf"/>
</dbReference>
<dbReference type="Pfam" id="PF14765">
    <property type="entry name" value="PS-DH"/>
    <property type="match status" value="1"/>
</dbReference>
<dbReference type="Pfam" id="PF08659">
    <property type="entry name" value="KR"/>
    <property type="match status" value="1"/>
</dbReference>
<dbReference type="InterPro" id="IPR016036">
    <property type="entry name" value="Malonyl_transacylase_ACP-bd"/>
</dbReference>
<dbReference type="SMART" id="SM00823">
    <property type="entry name" value="PKS_PP"/>
    <property type="match status" value="1"/>
</dbReference>
<dbReference type="Gene3D" id="3.40.366.10">
    <property type="entry name" value="Malonyl-Coenzyme A Acyl Carrier Protein, domain 2"/>
    <property type="match status" value="1"/>
</dbReference>
<dbReference type="PANTHER" id="PTHR43775">
    <property type="entry name" value="FATTY ACID SYNTHASE"/>
    <property type="match status" value="1"/>
</dbReference>
<dbReference type="Pfam" id="PF00109">
    <property type="entry name" value="ketoacyl-synt"/>
    <property type="match status" value="1"/>
</dbReference>
<keyword evidence="1" id="KW-0596">Phosphopantetheine</keyword>
<dbReference type="SUPFAM" id="SSF47336">
    <property type="entry name" value="ACP-like"/>
    <property type="match status" value="1"/>
</dbReference>
<dbReference type="InterPro" id="IPR049551">
    <property type="entry name" value="PKS_DH_C"/>
</dbReference>
<dbReference type="InterPro" id="IPR016039">
    <property type="entry name" value="Thiolase-like"/>
</dbReference>
<dbReference type="InterPro" id="IPR009081">
    <property type="entry name" value="PP-bd_ACP"/>
</dbReference>
<dbReference type="Pfam" id="PF22953">
    <property type="entry name" value="SpnB_Rossmann"/>
    <property type="match status" value="1"/>
</dbReference>
<dbReference type="PANTHER" id="PTHR43775:SF51">
    <property type="entry name" value="INACTIVE PHENOLPHTHIOCEROL SYNTHESIS POLYKETIDE SYNTHASE TYPE I PKS1-RELATED"/>
    <property type="match status" value="1"/>
</dbReference>
<dbReference type="PROSITE" id="PS00012">
    <property type="entry name" value="PHOSPHOPANTETHEINE"/>
    <property type="match status" value="1"/>
</dbReference>